<proteinExistence type="predicted"/>
<protein>
    <recommendedName>
        <fullName evidence="3">Enhancer of split m6 protein</fullName>
    </recommendedName>
</protein>
<comment type="caution">
    <text evidence="1">The sequence shown here is derived from an EMBL/GenBank/DDBJ whole genome shotgun (WGS) entry which is preliminary data.</text>
</comment>
<keyword evidence="2" id="KW-1185">Reference proteome</keyword>
<name>A0A484BCK8_DRONA</name>
<sequence length="112" mass="12598">MLGYKSATLVQPAAQFKFATRHANNNLSTSMSKVKNLIAKMLQRRGKCNGSSSVSGHNNNSNNFRDCQHYESLEEIAQNQANERMLQETSNAAHQLLFCLETADGCFYWHAQ</sequence>
<dbReference type="OrthoDB" id="7846409at2759"/>
<dbReference type="Proteomes" id="UP000295192">
    <property type="component" value="Unassembled WGS sequence"/>
</dbReference>
<evidence type="ECO:0000313" key="2">
    <source>
        <dbReference type="Proteomes" id="UP000295192"/>
    </source>
</evidence>
<gene>
    <name evidence="1" type="ORF">AWZ03_007878</name>
</gene>
<dbReference type="EMBL" id="LSRL02000072">
    <property type="protein sequence ID" value="TDG45740.1"/>
    <property type="molecule type" value="Genomic_DNA"/>
</dbReference>
<evidence type="ECO:0008006" key="3">
    <source>
        <dbReference type="Google" id="ProtNLM"/>
    </source>
</evidence>
<accession>A0A484BCK8</accession>
<evidence type="ECO:0000313" key="1">
    <source>
        <dbReference type="EMBL" id="TDG45740.1"/>
    </source>
</evidence>
<reference evidence="1 2" key="1">
    <citation type="journal article" date="2019" name="J. Hered.">
        <title>An Improved Genome Assembly for Drosophila navojoa, the Basal Species in the mojavensis Cluster.</title>
        <authorList>
            <person name="Vanderlinde T."/>
            <person name="Dupim E.G."/>
            <person name="Nazario-Yepiz N.O."/>
            <person name="Carvalho A.B."/>
        </authorList>
    </citation>
    <scope>NUCLEOTIDE SEQUENCE [LARGE SCALE GENOMIC DNA]</scope>
    <source>
        <strain evidence="1">Navoj_Jal97</strain>
        <tissue evidence="1">Whole organism</tissue>
    </source>
</reference>
<dbReference type="AlphaFoldDB" id="A0A484BCK8"/>
<organism evidence="1 2">
    <name type="scientific">Drosophila navojoa</name>
    <name type="common">Fruit fly</name>
    <dbReference type="NCBI Taxonomy" id="7232"/>
    <lineage>
        <taxon>Eukaryota</taxon>
        <taxon>Metazoa</taxon>
        <taxon>Ecdysozoa</taxon>
        <taxon>Arthropoda</taxon>
        <taxon>Hexapoda</taxon>
        <taxon>Insecta</taxon>
        <taxon>Pterygota</taxon>
        <taxon>Neoptera</taxon>
        <taxon>Endopterygota</taxon>
        <taxon>Diptera</taxon>
        <taxon>Brachycera</taxon>
        <taxon>Muscomorpha</taxon>
        <taxon>Ephydroidea</taxon>
        <taxon>Drosophilidae</taxon>
        <taxon>Drosophila</taxon>
    </lineage>
</organism>
<dbReference type="OMA" id="CQHYESL"/>